<organism evidence="1">
    <name type="scientific">Bacillus phage PHBA67-J</name>
    <dbReference type="NCBI Taxonomy" id="3158977"/>
    <lineage>
        <taxon>Viruses</taxon>
        <taxon>Duplodnaviria</taxon>
        <taxon>Heunggongvirae</taxon>
        <taxon>Uroviricota</taxon>
        <taxon>Caudoviricetes</taxon>
    </lineage>
</organism>
<accession>A0AAU7PF93</accession>
<dbReference type="EMBL" id="PP858851">
    <property type="protein sequence ID" value="XBS47490.1"/>
    <property type="molecule type" value="Genomic_DNA"/>
</dbReference>
<proteinExistence type="predicted"/>
<sequence>MSKPVILEEFDSEIHCVKCNTVTVHKMQTIDEDGGGKFIGHYGECDVCGNVSDFNEEDFLDK</sequence>
<evidence type="ECO:0000313" key="1">
    <source>
        <dbReference type="EMBL" id="XBS47490.1"/>
    </source>
</evidence>
<protein>
    <submittedName>
        <fullName evidence="1">Uncharacterized protein</fullName>
    </submittedName>
</protein>
<gene>
    <name evidence="1" type="ORF">PECPMFCF_00021</name>
</gene>
<name>A0AAU7PF93_9CAUD</name>
<reference evidence="1" key="1">
    <citation type="submission" date="2024-05" db="EMBL/GenBank/DDBJ databases">
        <authorList>
            <person name="Guo B."/>
        </authorList>
    </citation>
    <scope>NUCLEOTIDE SEQUENCE</scope>
</reference>